<keyword evidence="3 8" id="KW-0479">Metal-binding</keyword>
<dbReference type="GO" id="GO:0008976">
    <property type="term" value="F:polyphosphate kinase activity"/>
    <property type="evidence" value="ECO:0007669"/>
    <property type="project" value="UniProtKB-UniRule"/>
</dbReference>
<feature type="binding site" evidence="8">
    <location>
        <position position="438"/>
    </location>
    <ligand>
        <name>Mg(2+)</name>
        <dbReference type="ChEBI" id="CHEBI:18420"/>
    </ligand>
</feature>
<evidence type="ECO:0000259" key="13">
    <source>
        <dbReference type="Pfam" id="PF13090"/>
    </source>
</evidence>
<evidence type="ECO:0000256" key="6">
    <source>
        <dbReference type="ARBA" id="ARBA00022840"/>
    </source>
</evidence>
<protein>
    <recommendedName>
        <fullName evidence="8 9">Polyphosphate kinase</fullName>
        <ecNumber evidence="8 9">2.7.4.1</ecNumber>
    </recommendedName>
    <alternativeName>
        <fullName evidence="8">ATP-polyphosphate phosphotransferase</fullName>
    </alternativeName>
    <alternativeName>
        <fullName evidence="8">Polyphosphoric acid kinase</fullName>
    </alternativeName>
</protein>
<evidence type="ECO:0000256" key="8">
    <source>
        <dbReference type="HAMAP-Rule" id="MF_00347"/>
    </source>
</evidence>
<evidence type="ECO:0000259" key="12">
    <source>
        <dbReference type="Pfam" id="PF13089"/>
    </source>
</evidence>
<proteinExistence type="inferred from homology"/>
<dbReference type="CDD" id="cd09168">
    <property type="entry name" value="PLDc_PaPPK1_C2_like"/>
    <property type="match status" value="1"/>
</dbReference>
<dbReference type="EC" id="2.7.4.1" evidence="8 9"/>
<feature type="region of interest" description="Disordered" evidence="10">
    <location>
        <begin position="688"/>
        <end position="708"/>
    </location>
</feature>
<dbReference type="InterPro" id="IPR025198">
    <property type="entry name" value="PPK_N_dom"/>
</dbReference>
<dbReference type="AlphaFoldDB" id="A0A9E6XVF7"/>
<reference evidence="15" key="1">
    <citation type="journal article" date="2022" name="Int. J. Syst. Evol. Microbiol.">
        <title>Pseudomonas aegrilactucae sp. nov. and Pseudomonas morbosilactucae sp. nov., pathogens causing bacterial rot of lettuce in Japan.</title>
        <authorList>
            <person name="Sawada H."/>
            <person name="Fujikawa T."/>
            <person name="Satou M."/>
        </authorList>
    </citation>
    <scope>NUCLEOTIDE SEQUENCE</scope>
    <source>
        <strain evidence="15">0166_1</strain>
    </source>
</reference>
<evidence type="ECO:0000256" key="2">
    <source>
        <dbReference type="ARBA" id="ARBA00022679"/>
    </source>
</evidence>
<dbReference type="NCBIfam" id="NF003921">
    <property type="entry name" value="PRK05443.2-2"/>
    <property type="match status" value="1"/>
</dbReference>
<accession>A0A9E6XVF7</accession>
<dbReference type="Gene3D" id="1.20.58.310">
    <property type="entry name" value="Polyphosphate kinase N-terminal domain"/>
    <property type="match status" value="1"/>
</dbReference>
<dbReference type="EMBL" id="CP087164">
    <property type="protein sequence ID" value="UGS35163.1"/>
    <property type="molecule type" value="Genomic_DNA"/>
</dbReference>
<dbReference type="GO" id="GO:0006799">
    <property type="term" value="P:polyphosphate biosynthetic process"/>
    <property type="evidence" value="ECO:0007669"/>
    <property type="project" value="UniProtKB-UniRule"/>
</dbReference>
<feature type="domain" description="Polyphosphate kinase C-terminal" evidence="14">
    <location>
        <begin position="364"/>
        <end position="529"/>
    </location>
</feature>
<name>A0A9E6XVF7_9ACTN</name>
<comment type="similarity">
    <text evidence="8 9">Belongs to the polyphosphate kinase 1 (PPK1) family.</text>
</comment>
<keyword evidence="16" id="KW-1185">Reference proteome</keyword>
<feature type="domain" description="Polyphosphate kinase C-terminal" evidence="13">
    <location>
        <begin position="537"/>
        <end position="707"/>
    </location>
</feature>
<keyword evidence="7 8" id="KW-0460">Magnesium</keyword>
<dbReference type="SUPFAM" id="SSF143724">
    <property type="entry name" value="PHP14-like"/>
    <property type="match status" value="1"/>
</dbReference>
<evidence type="ECO:0000256" key="4">
    <source>
        <dbReference type="ARBA" id="ARBA00022741"/>
    </source>
</evidence>
<dbReference type="NCBIfam" id="TIGR03705">
    <property type="entry name" value="poly_P_kin"/>
    <property type="match status" value="1"/>
</dbReference>
<dbReference type="FunFam" id="3.30.870.10:FF:000001">
    <property type="entry name" value="Polyphosphate kinase"/>
    <property type="match status" value="1"/>
</dbReference>
<evidence type="ECO:0000259" key="14">
    <source>
        <dbReference type="Pfam" id="PF17941"/>
    </source>
</evidence>
<dbReference type="Pfam" id="PF02503">
    <property type="entry name" value="PP_kinase"/>
    <property type="match status" value="1"/>
</dbReference>
<dbReference type="PANTHER" id="PTHR30218">
    <property type="entry name" value="POLYPHOSPHATE KINASE"/>
    <property type="match status" value="1"/>
</dbReference>
<dbReference type="SUPFAM" id="SSF56024">
    <property type="entry name" value="Phospholipase D/nuclease"/>
    <property type="match status" value="2"/>
</dbReference>
<evidence type="ECO:0000256" key="7">
    <source>
        <dbReference type="ARBA" id="ARBA00022842"/>
    </source>
</evidence>
<keyword evidence="2 8" id="KW-0808">Transferase</keyword>
<evidence type="ECO:0000256" key="3">
    <source>
        <dbReference type="ARBA" id="ARBA00022723"/>
    </source>
</evidence>
<dbReference type="HAMAP" id="MF_00347">
    <property type="entry name" value="Polyphosphate_kinase"/>
    <property type="match status" value="1"/>
</dbReference>
<dbReference type="PANTHER" id="PTHR30218:SF0">
    <property type="entry name" value="POLYPHOSPHATE KINASE"/>
    <property type="match status" value="1"/>
</dbReference>
<feature type="binding site" evidence="8">
    <location>
        <position position="597"/>
    </location>
    <ligand>
        <name>ATP</name>
        <dbReference type="ChEBI" id="CHEBI:30616"/>
    </ligand>
</feature>
<dbReference type="InterPro" id="IPR036832">
    <property type="entry name" value="PPK_N_dom_sf"/>
</dbReference>
<evidence type="ECO:0000313" key="15">
    <source>
        <dbReference type="EMBL" id="UGS35163.1"/>
    </source>
</evidence>
<feature type="active site" description="Phosphohistidine intermediate" evidence="8">
    <location>
        <position position="468"/>
    </location>
</feature>
<sequence>MTSPDPVSEQNPISAVSTAEFDIEALVPSKPAAVLDDPTLFFNRELSWVEFNERVLTLAEDPDVPLMERLKFAAIYASNLDEFFMIRVAGLHDQVDAGIADPLADGKTPAETLDALRERLEALERRHMRCVGQDLLPALAEHGIRIVDYDAVNGTQREALAERYRRQIFPVLTPLAVGLGRPFPYISNLSLSLAVLVRDPVTGHRTFARVKVPKEMLPRFVELDGDELAFVPLEQVIAAQLDSLFPGMEIVDHGIFRVTRDADFEVSDEADDLLRAVEAELRRRRFGEVVRVEVAAGMDPELRAYLTEALEVEERQVYDIEGLLDCQDLWQIVGLPGLLELRDPPWTPVTQPRLQDDEGQPPDAFAVLRAGDVLVHHPYDSFTTSVERFVNQAVEDPDVLAIKMTVYRTSDDTPLMPALIRASERGKQAVCLVELKARFDERANIGWARALEQAGVHVVYGHPALKTHAKSILVVRREGDGVRHYVHVGTGNYHPTTARLYTDFGLFTTDPEIGADVADMFNYLTGYARPRRFRKVLLAPAHLRDGILEEIDRTIDALERGEHARIRMKMNSLVDRRCIRALYRASQAGVPVELNIRGICCLRPGLQDVSENIRVVSVVGRFLEHSRVFAFERGDEQRVLIGSADLMPRNLDTRVELVAPVDDPRLRDDLLDTLDRCLADDSNAWDLDSDGTWTRREPQGPEPRSVQRELMLGHAARAAEERS</sequence>
<keyword evidence="6 8" id="KW-0067">ATP-binding</keyword>
<dbReference type="Proteomes" id="UP001162834">
    <property type="component" value="Chromosome"/>
</dbReference>
<evidence type="ECO:0000256" key="1">
    <source>
        <dbReference type="ARBA" id="ARBA00022553"/>
    </source>
</evidence>
<feature type="binding site" evidence="8">
    <location>
        <position position="625"/>
    </location>
    <ligand>
        <name>ATP</name>
        <dbReference type="ChEBI" id="CHEBI:30616"/>
    </ligand>
</feature>
<dbReference type="NCBIfam" id="NF003918">
    <property type="entry name" value="PRK05443.1-2"/>
    <property type="match status" value="1"/>
</dbReference>
<dbReference type="PIRSF" id="PIRSF015589">
    <property type="entry name" value="PP_kinase"/>
    <property type="match status" value="1"/>
</dbReference>
<dbReference type="Gene3D" id="3.30.870.10">
    <property type="entry name" value="Endonuclease Chain A"/>
    <property type="match status" value="2"/>
</dbReference>
<evidence type="ECO:0000256" key="5">
    <source>
        <dbReference type="ARBA" id="ARBA00022777"/>
    </source>
</evidence>
<dbReference type="SUPFAM" id="SSF140356">
    <property type="entry name" value="PPK N-terminal domain-like"/>
    <property type="match status" value="1"/>
</dbReference>
<dbReference type="Pfam" id="PF13090">
    <property type="entry name" value="PP_kinase_C"/>
    <property type="match status" value="1"/>
</dbReference>
<keyword evidence="1 8" id="KW-0597">Phosphoprotein</keyword>
<dbReference type="KEGG" id="sbae:DSM104329_01548"/>
<dbReference type="CDD" id="cd09165">
    <property type="entry name" value="PLDc_PaPPK1_C1_like"/>
    <property type="match status" value="1"/>
</dbReference>
<dbReference type="RefSeq" id="WP_259314818.1">
    <property type="nucleotide sequence ID" value="NZ_CP087164.1"/>
</dbReference>
<evidence type="ECO:0000256" key="9">
    <source>
        <dbReference type="RuleBase" id="RU003800"/>
    </source>
</evidence>
<dbReference type="InterPro" id="IPR041108">
    <property type="entry name" value="PP_kinase_C_1"/>
</dbReference>
<feature type="domain" description="Polyphosphate kinase middle" evidence="11">
    <location>
        <begin position="156"/>
        <end position="332"/>
    </location>
</feature>
<dbReference type="Gene3D" id="3.30.1840.10">
    <property type="entry name" value="Polyphosphate kinase middle domain"/>
    <property type="match status" value="1"/>
</dbReference>
<feature type="domain" description="Polyphosphate kinase N-terminal" evidence="12">
    <location>
        <begin position="41"/>
        <end position="147"/>
    </location>
</feature>
<dbReference type="InterPro" id="IPR024953">
    <property type="entry name" value="PP_kinase_middle"/>
</dbReference>
<comment type="function">
    <text evidence="8 9">Catalyzes the reversible transfer of the terminal phosphate of ATP to form a long-chain polyphosphate (polyP).</text>
</comment>
<comment type="PTM">
    <text evidence="8 9">An intermediate of this reaction is the autophosphorylated ppk in which a phosphate is covalently linked to a histidine residue through a N-P bond.</text>
</comment>
<feature type="binding site" evidence="8">
    <location>
        <position position="79"/>
    </location>
    <ligand>
        <name>ATP</name>
        <dbReference type="ChEBI" id="CHEBI:30616"/>
    </ligand>
</feature>
<keyword evidence="5 8" id="KW-0418">Kinase</keyword>
<dbReference type="GO" id="GO:0005524">
    <property type="term" value="F:ATP binding"/>
    <property type="evidence" value="ECO:0007669"/>
    <property type="project" value="UniProtKB-KW"/>
</dbReference>
<comment type="cofactor">
    <cofactor evidence="8">
        <name>Mg(2+)</name>
        <dbReference type="ChEBI" id="CHEBI:18420"/>
    </cofactor>
</comment>
<evidence type="ECO:0000256" key="10">
    <source>
        <dbReference type="SAM" id="MobiDB-lite"/>
    </source>
</evidence>
<keyword evidence="4 8" id="KW-0547">Nucleotide-binding</keyword>
<dbReference type="Pfam" id="PF13089">
    <property type="entry name" value="PP_kinase_N"/>
    <property type="match status" value="1"/>
</dbReference>
<evidence type="ECO:0000313" key="16">
    <source>
        <dbReference type="Proteomes" id="UP001162834"/>
    </source>
</evidence>
<dbReference type="InterPro" id="IPR003414">
    <property type="entry name" value="PP_kinase"/>
</dbReference>
<feature type="binding site" evidence="8">
    <location>
        <position position="501"/>
    </location>
    <ligand>
        <name>ATP</name>
        <dbReference type="ChEBI" id="CHEBI:30616"/>
    </ligand>
</feature>
<dbReference type="InterPro" id="IPR036830">
    <property type="entry name" value="PP_kinase_middle_dom_sf"/>
</dbReference>
<feature type="binding site" evidence="8">
    <location>
        <position position="408"/>
    </location>
    <ligand>
        <name>Mg(2+)</name>
        <dbReference type="ChEBI" id="CHEBI:18420"/>
    </ligand>
</feature>
<dbReference type="NCBIfam" id="NF003917">
    <property type="entry name" value="PRK05443.1-1"/>
    <property type="match status" value="1"/>
</dbReference>
<gene>
    <name evidence="8 15" type="primary">ppk</name>
    <name evidence="15" type="ORF">DSM104329_01548</name>
</gene>
<evidence type="ECO:0000259" key="11">
    <source>
        <dbReference type="Pfam" id="PF02503"/>
    </source>
</evidence>
<dbReference type="GO" id="GO:0009358">
    <property type="term" value="C:polyphosphate kinase complex"/>
    <property type="evidence" value="ECO:0007669"/>
    <property type="project" value="InterPro"/>
</dbReference>
<organism evidence="15 16">
    <name type="scientific">Capillimicrobium parvum</name>
    <dbReference type="NCBI Taxonomy" id="2884022"/>
    <lineage>
        <taxon>Bacteria</taxon>
        <taxon>Bacillati</taxon>
        <taxon>Actinomycetota</taxon>
        <taxon>Thermoleophilia</taxon>
        <taxon>Solirubrobacterales</taxon>
        <taxon>Capillimicrobiaceae</taxon>
        <taxon>Capillimicrobium</taxon>
    </lineage>
</organism>
<dbReference type="Pfam" id="PF17941">
    <property type="entry name" value="PP_kinase_C_1"/>
    <property type="match status" value="1"/>
</dbReference>
<comment type="catalytic activity">
    <reaction evidence="8 9">
        <text>[phosphate](n) + ATP = [phosphate](n+1) + ADP</text>
        <dbReference type="Rhea" id="RHEA:19573"/>
        <dbReference type="Rhea" id="RHEA-COMP:9859"/>
        <dbReference type="Rhea" id="RHEA-COMP:14280"/>
        <dbReference type="ChEBI" id="CHEBI:16838"/>
        <dbReference type="ChEBI" id="CHEBI:30616"/>
        <dbReference type="ChEBI" id="CHEBI:456216"/>
        <dbReference type="EC" id="2.7.4.1"/>
    </reaction>
</comment>
<dbReference type="GO" id="GO:0046872">
    <property type="term" value="F:metal ion binding"/>
    <property type="evidence" value="ECO:0007669"/>
    <property type="project" value="UniProtKB-KW"/>
</dbReference>
<dbReference type="InterPro" id="IPR025200">
    <property type="entry name" value="PPK_C_dom2"/>
</dbReference>